<evidence type="ECO:0000259" key="4">
    <source>
        <dbReference type="SMART" id="SM00470"/>
    </source>
</evidence>
<dbReference type="NCBIfam" id="TIGR00180">
    <property type="entry name" value="parB_part"/>
    <property type="match status" value="1"/>
</dbReference>
<comment type="similarity">
    <text evidence="1">Belongs to the ParB family.</text>
</comment>
<dbReference type="EMBL" id="JBBMFF010000084">
    <property type="protein sequence ID" value="MEQ2509917.1"/>
    <property type="molecule type" value="Genomic_DNA"/>
</dbReference>
<dbReference type="InterPro" id="IPR041468">
    <property type="entry name" value="HTH_ParB/Spo0J"/>
</dbReference>
<dbReference type="SUPFAM" id="SSF110849">
    <property type="entry name" value="ParB/Sulfiredoxin"/>
    <property type="match status" value="1"/>
</dbReference>
<dbReference type="Pfam" id="PF17762">
    <property type="entry name" value="HTH_ParB"/>
    <property type="match status" value="1"/>
</dbReference>
<reference evidence="5 6" key="1">
    <citation type="submission" date="2024-03" db="EMBL/GenBank/DDBJ databases">
        <title>Human intestinal bacterial collection.</title>
        <authorList>
            <person name="Pauvert C."/>
            <person name="Hitch T.C.A."/>
            <person name="Clavel T."/>
        </authorList>
    </citation>
    <scope>NUCLEOTIDE SEQUENCE [LARGE SCALE GENOMIC DNA]</scope>
    <source>
        <strain evidence="5 6">CLA-AA-H192</strain>
    </source>
</reference>
<proteinExistence type="inferred from homology"/>
<dbReference type="InterPro" id="IPR036086">
    <property type="entry name" value="ParB/Sulfiredoxin_sf"/>
</dbReference>
<keyword evidence="2" id="KW-0159">Chromosome partition</keyword>
<dbReference type="CDD" id="cd16393">
    <property type="entry name" value="SPO0J_N"/>
    <property type="match status" value="1"/>
</dbReference>
<comment type="caution">
    <text evidence="5">The sequence shown here is derived from an EMBL/GenBank/DDBJ whole genome shotgun (WGS) entry which is preliminary data.</text>
</comment>
<dbReference type="SMART" id="SM00470">
    <property type="entry name" value="ParB"/>
    <property type="match status" value="1"/>
</dbReference>
<name>A0ABV1G3D3_9FIRM</name>
<sequence>MSAKQRGLGRGLGALIGDFQEEPESGAVTKLPLQKVEPNPDQPRRTFDEEELQALADSIAAHGILQPLAVRASGGGFYQIIAGERRWRAARMAGLSEVPVVVLEADDRTVMELALVENLQRQDLNPMEEAEGYQRLMKEYGLTQEEAAARVGKSRPAVANALRLLLLPEEVRSLVEDGTISAGHARAILSLPAARLQKAAAQKIVALRLSVRQAEAMCKRMLQEEEKPEPKPAPLTVDYVAECEKSLTRRLDRKVRIVNGKRKGRFELEFYGQEDLQRLYDALLALGKTEEKPECLN</sequence>
<dbReference type="Pfam" id="PF02195">
    <property type="entry name" value="ParB_N"/>
    <property type="match status" value="1"/>
</dbReference>
<feature type="domain" description="ParB-like N-terminal" evidence="4">
    <location>
        <begin position="29"/>
        <end position="119"/>
    </location>
</feature>
<dbReference type="Proteomes" id="UP001491552">
    <property type="component" value="Unassembled WGS sequence"/>
</dbReference>
<dbReference type="InterPro" id="IPR003115">
    <property type="entry name" value="ParB_N"/>
</dbReference>
<dbReference type="PANTHER" id="PTHR33375">
    <property type="entry name" value="CHROMOSOME-PARTITIONING PROTEIN PARB-RELATED"/>
    <property type="match status" value="1"/>
</dbReference>
<protein>
    <submittedName>
        <fullName evidence="5">ParB/RepB/Spo0J family partition protein</fullName>
    </submittedName>
</protein>
<dbReference type="Gene3D" id="3.90.1530.30">
    <property type="match status" value="1"/>
</dbReference>
<keyword evidence="6" id="KW-1185">Reference proteome</keyword>
<dbReference type="RefSeq" id="WP_349134626.1">
    <property type="nucleotide sequence ID" value="NZ_JBBMFF010000084.1"/>
</dbReference>
<evidence type="ECO:0000313" key="6">
    <source>
        <dbReference type="Proteomes" id="UP001491552"/>
    </source>
</evidence>
<gene>
    <name evidence="5" type="ORF">WMO66_01415</name>
</gene>
<dbReference type="SUPFAM" id="SSF109709">
    <property type="entry name" value="KorB DNA-binding domain-like"/>
    <property type="match status" value="1"/>
</dbReference>
<dbReference type="Gene3D" id="1.10.10.2830">
    <property type="match status" value="1"/>
</dbReference>
<evidence type="ECO:0000313" key="5">
    <source>
        <dbReference type="EMBL" id="MEQ2509917.1"/>
    </source>
</evidence>
<feature type="region of interest" description="Disordered" evidence="3">
    <location>
        <begin position="18"/>
        <end position="44"/>
    </location>
</feature>
<dbReference type="PANTHER" id="PTHR33375:SF1">
    <property type="entry name" value="CHROMOSOME-PARTITIONING PROTEIN PARB-RELATED"/>
    <property type="match status" value="1"/>
</dbReference>
<evidence type="ECO:0000256" key="2">
    <source>
        <dbReference type="ARBA" id="ARBA00022829"/>
    </source>
</evidence>
<organism evidence="5 6">
    <name type="scientific">Faecousia intestinalis</name>
    <dbReference type="NCBI Taxonomy" id="3133167"/>
    <lineage>
        <taxon>Bacteria</taxon>
        <taxon>Bacillati</taxon>
        <taxon>Bacillota</taxon>
        <taxon>Clostridia</taxon>
        <taxon>Eubacteriales</taxon>
        <taxon>Oscillospiraceae</taxon>
        <taxon>Faecousia</taxon>
    </lineage>
</organism>
<evidence type="ECO:0000256" key="3">
    <source>
        <dbReference type="SAM" id="MobiDB-lite"/>
    </source>
</evidence>
<evidence type="ECO:0000256" key="1">
    <source>
        <dbReference type="ARBA" id="ARBA00006295"/>
    </source>
</evidence>
<dbReference type="InterPro" id="IPR050336">
    <property type="entry name" value="Chromosome_partition/occlusion"/>
</dbReference>
<dbReference type="InterPro" id="IPR004437">
    <property type="entry name" value="ParB/RepB/Spo0J"/>
</dbReference>
<accession>A0ABV1G3D3</accession>